<dbReference type="Proteomes" id="UP000320776">
    <property type="component" value="Chromosome"/>
</dbReference>
<evidence type="ECO:0000313" key="2">
    <source>
        <dbReference type="Proteomes" id="UP000320776"/>
    </source>
</evidence>
<gene>
    <name evidence="1" type="ORF">SPTER_21290</name>
</gene>
<dbReference type="OrthoDB" id="9792989at2"/>
<dbReference type="PANTHER" id="PTHR35276:SF1">
    <property type="entry name" value="TRNA (MNM(5)S(2)U34)-METHYLTRANSFERASE, CHLOROPLASTIC"/>
    <property type="match status" value="1"/>
</dbReference>
<dbReference type="GO" id="GO:0032259">
    <property type="term" value="P:methylation"/>
    <property type="evidence" value="ECO:0007669"/>
    <property type="project" value="UniProtKB-KW"/>
</dbReference>
<dbReference type="InterPro" id="IPR010719">
    <property type="entry name" value="MnmM_MeTrfase"/>
</dbReference>
<sequence>MQVVNAVMMAQRLLKPRLATAGLVVDATAGNGQDTLFLAANTPAATVVWAFDIQSQALTNTKELLAKYEVAAKVHLVLDSHAHITRYIKQPVDAAMFNLGYLPGGDHKLSTLPQTTIQAIAQTLQLLNTEGLMTIAAYPGYEQGRLELRELHQYLAAIDQKKFSVACWSMVNQTNFPPILYLIEKKRSG</sequence>
<dbReference type="SUPFAM" id="SSF53335">
    <property type="entry name" value="S-adenosyl-L-methionine-dependent methyltransferases"/>
    <property type="match status" value="1"/>
</dbReference>
<protein>
    <submittedName>
        <fullName evidence="1">rRNA methylase</fullName>
    </submittedName>
</protein>
<dbReference type="GO" id="GO:0008168">
    <property type="term" value="F:methyltransferase activity"/>
    <property type="evidence" value="ECO:0007669"/>
    <property type="project" value="UniProtKB-KW"/>
</dbReference>
<dbReference type="AlphaFoldDB" id="A0A517DTV6"/>
<dbReference type="Gene3D" id="3.40.50.150">
    <property type="entry name" value="Vaccinia Virus protein VP39"/>
    <property type="match status" value="1"/>
</dbReference>
<evidence type="ECO:0000313" key="1">
    <source>
        <dbReference type="EMBL" id="QDR80794.1"/>
    </source>
</evidence>
<accession>A0A517DTV6</accession>
<dbReference type="InterPro" id="IPR029063">
    <property type="entry name" value="SAM-dependent_MTases_sf"/>
</dbReference>
<keyword evidence="2" id="KW-1185">Reference proteome</keyword>
<reference evidence="1 2" key="1">
    <citation type="submission" date="2019-02" db="EMBL/GenBank/DDBJ databases">
        <title>Closed genome of Sporomusa termitida DSM 4440.</title>
        <authorList>
            <person name="Poehlein A."/>
            <person name="Daniel R."/>
        </authorList>
    </citation>
    <scope>NUCLEOTIDE SEQUENCE [LARGE SCALE GENOMIC DNA]</scope>
    <source>
        <strain evidence="1 2">DSM 4440</strain>
    </source>
</reference>
<name>A0A517DTV6_9FIRM</name>
<dbReference type="PANTHER" id="PTHR35276">
    <property type="entry name" value="S-ADENOSYL-L-METHIONINE-DEPENDENT METHYLTRANSFERASES SUPERFAMILY PROTEIN"/>
    <property type="match status" value="1"/>
</dbReference>
<keyword evidence="1" id="KW-0489">Methyltransferase</keyword>
<keyword evidence="1" id="KW-0808">Transferase</keyword>
<organism evidence="1 2">
    <name type="scientific">Sporomusa termitida</name>
    <dbReference type="NCBI Taxonomy" id="2377"/>
    <lineage>
        <taxon>Bacteria</taxon>
        <taxon>Bacillati</taxon>
        <taxon>Bacillota</taxon>
        <taxon>Negativicutes</taxon>
        <taxon>Selenomonadales</taxon>
        <taxon>Sporomusaceae</taxon>
        <taxon>Sporomusa</taxon>
    </lineage>
</organism>
<dbReference type="Pfam" id="PF06962">
    <property type="entry name" value="rRNA_methylase"/>
    <property type="match status" value="1"/>
</dbReference>
<dbReference type="EMBL" id="CP036259">
    <property type="protein sequence ID" value="QDR80794.1"/>
    <property type="molecule type" value="Genomic_DNA"/>
</dbReference>
<dbReference type="RefSeq" id="WP_144350363.1">
    <property type="nucleotide sequence ID" value="NZ_CP036259.1"/>
</dbReference>
<dbReference type="KEGG" id="sted:SPTER_21290"/>
<proteinExistence type="predicted"/>